<comment type="caution">
    <text evidence="1">The sequence shown here is derived from an EMBL/GenBank/DDBJ whole genome shotgun (WGS) entry which is preliminary data.</text>
</comment>
<dbReference type="SUPFAM" id="SSF48371">
    <property type="entry name" value="ARM repeat"/>
    <property type="match status" value="1"/>
</dbReference>
<protein>
    <submittedName>
        <fullName evidence="1">Uncharacterized protein</fullName>
    </submittedName>
</protein>
<dbReference type="Proteomes" id="UP001470230">
    <property type="component" value="Unassembled WGS sequence"/>
</dbReference>
<dbReference type="InterPro" id="IPR016024">
    <property type="entry name" value="ARM-type_fold"/>
</dbReference>
<keyword evidence="2" id="KW-1185">Reference proteome</keyword>
<gene>
    <name evidence="1" type="ORF">M9Y10_045196</name>
</gene>
<proteinExistence type="predicted"/>
<evidence type="ECO:0000313" key="1">
    <source>
        <dbReference type="EMBL" id="KAK8882554.1"/>
    </source>
</evidence>
<reference evidence="1 2" key="1">
    <citation type="submission" date="2024-04" db="EMBL/GenBank/DDBJ databases">
        <title>Tritrichomonas musculus Genome.</title>
        <authorList>
            <person name="Alves-Ferreira E."/>
            <person name="Grigg M."/>
            <person name="Lorenzi H."/>
            <person name="Galac M."/>
        </authorList>
    </citation>
    <scope>NUCLEOTIDE SEQUENCE [LARGE SCALE GENOMIC DNA]</scope>
    <source>
        <strain evidence="1 2">EAF2021</strain>
    </source>
</reference>
<accession>A0ABR2JUJ8</accession>
<organism evidence="1 2">
    <name type="scientific">Tritrichomonas musculus</name>
    <dbReference type="NCBI Taxonomy" id="1915356"/>
    <lineage>
        <taxon>Eukaryota</taxon>
        <taxon>Metamonada</taxon>
        <taxon>Parabasalia</taxon>
        <taxon>Tritrichomonadida</taxon>
        <taxon>Tritrichomonadidae</taxon>
        <taxon>Tritrichomonas</taxon>
    </lineage>
</organism>
<sequence>MFVASDSCNLHNIKHIELIEFKDELKNSPQTLSIENAPMYYKIVLSHFRHSIKTEIKHTILETLYKILCKPEFLKVFVTKGFAPALPFSHKDVIDDIFKILYLLVKKVPDSFDEFVSNSFSKLVCNRGLKSLVILSIYFDNDFFRIGDLSEEYKYIKPNDFQKYINYKPMLQILLDQKERFTKPDICVQYAALLSHIINMYPDLCEIESNNFGATAFEILTQLLLPSEDESENIESERTRITSIYSYLCKISSKVGDCELPCQTIQTHLKDPNLCTPALELLLVSKYSIDNEEEMADDTFLQSLLRISNNGNKLALLVLLRLAKRNDVAQKLIEKPSWMEKCKNSHHNAPPEKLLHYIVDTLRLFLVVFNHKNLREQIVSDNEFLIFLNILVETGEPDILTLCLSILRRVDNLTKDFIEDIDECEFVSKFIDIARDLPTGVYDSILLIDTIGKNMFSKDVLNNCKFLKDCLENNSKFDAAATAAIDLCKFKKYRDRLVSLGVDDIFKKKKKTDPKIRKKAEMFIRQLDSDQDVID</sequence>
<name>A0ABR2JUJ8_9EUKA</name>
<dbReference type="EMBL" id="JAPFFF010000009">
    <property type="protein sequence ID" value="KAK8882554.1"/>
    <property type="molecule type" value="Genomic_DNA"/>
</dbReference>
<evidence type="ECO:0000313" key="2">
    <source>
        <dbReference type="Proteomes" id="UP001470230"/>
    </source>
</evidence>